<evidence type="ECO:0000256" key="2">
    <source>
        <dbReference type="PIRSR" id="PIRSR000137-2"/>
    </source>
</evidence>
<dbReference type="PIRSF" id="PIRSF000137">
    <property type="entry name" value="Alcohol_oxidase"/>
    <property type="match status" value="1"/>
</dbReference>
<comment type="cofactor">
    <cofactor evidence="2">
        <name>FAD</name>
        <dbReference type="ChEBI" id="CHEBI:57692"/>
    </cofactor>
</comment>
<dbReference type="Pfam" id="PF00732">
    <property type="entry name" value="GMC_oxred_N"/>
    <property type="match status" value="1"/>
</dbReference>
<feature type="binding site" evidence="2">
    <location>
        <position position="216"/>
    </location>
    <ligand>
        <name>FAD</name>
        <dbReference type="ChEBI" id="CHEBI:57692"/>
    </ligand>
</feature>
<reference evidence="5" key="1">
    <citation type="submission" date="2014-12" db="EMBL/GenBank/DDBJ databases">
        <title>Genome Sequence of Valsa Canker Pathogens Uncovers a Specific Adaption of Colonization on Woody Bark.</title>
        <authorList>
            <person name="Yin Z."/>
            <person name="Liu H."/>
            <person name="Gao X."/>
            <person name="Li Z."/>
            <person name="Song N."/>
            <person name="Ke X."/>
            <person name="Dai Q."/>
            <person name="Wu Y."/>
            <person name="Sun Y."/>
            <person name="Xu J.-R."/>
            <person name="Kang Z.K."/>
            <person name="Wang L."/>
            <person name="Huang L."/>
        </authorList>
    </citation>
    <scope>NUCLEOTIDE SEQUENCE [LARGE SCALE GENOMIC DNA]</scope>
    <source>
        <strain evidence="5">SXYL134</strain>
    </source>
</reference>
<dbReference type="PROSITE" id="PS00624">
    <property type="entry name" value="GMC_OXRED_2"/>
    <property type="match status" value="1"/>
</dbReference>
<dbReference type="EMBL" id="KN714685">
    <property type="protein sequence ID" value="KUI56035.1"/>
    <property type="molecule type" value="Genomic_DNA"/>
</dbReference>
<feature type="binding site" evidence="2">
    <location>
        <position position="91"/>
    </location>
    <ligand>
        <name>FAD</name>
        <dbReference type="ChEBI" id="CHEBI:57692"/>
    </ligand>
</feature>
<dbReference type="InterPro" id="IPR007867">
    <property type="entry name" value="GMC_OxRtase_C"/>
</dbReference>
<dbReference type="InterPro" id="IPR000172">
    <property type="entry name" value="GMC_OxRdtase_N"/>
</dbReference>
<dbReference type="PANTHER" id="PTHR11552:SF210">
    <property type="entry name" value="GLUCOSE-METHANOL-CHOLINE OXIDOREDUCTASE N-TERMINAL DOMAIN-CONTAINING PROTEIN-RELATED"/>
    <property type="match status" value="1"/>
</dbReference>
<organism evidence="4 5">
    <name type="scientific">Cytospora mali</name>
    <name type="common">Apple Valsa canker fungus</name>
    <name type="synonym">Valsa mali</name>
    <dbReference type="NCBI Taxonomy" id="578113"/>
    <lineage>
        <taxon>Eukaryota</taxon>
        <taxon>Fungi</taxon>
        <taxon>Dikarya</taxon>
        <taxon>Ascomycota</taxon>
        <taxon>Pezizomycotina</taxon>
        <taxon>Sordariomycetes</taxon>
        <taxon>Sordariomycetidae</taxon>
        <taxon>Diaporthales</taxon>
        <taxon>Cytosporaceae</taxon>
        <taxon>Cytospora</taxon>
    </lineage>
</organism>
<keyword evidence="5" id="KW-1185">Reference proteome</keyword>
<dbReference type="GO" id="GO:0016614">
    <property type="term" value="F:oxidoreductase activity, acting on CH-OH group of donors"/>
    <property type="evidence" value="ECO:0007669"/>
    <property type="project" value="InterPro"/>
</dbReference>
<name>A0A194UWG4_CYTMA</name>
<comment type="similarity">
    <text evidence="1">Belongs to the GMC oxidoreductase family.</text>
</comment>
<keyword evidence="2" id="KW-0274">FAD</keyword>
<dbReference type="STRING" id="694573.A0A194UWG4"/>
<dbReference type="InterPro" id="IPR036188">
    <property type="entry name" value="FAD/NAD-bd_sf"/>
</dbReference>
<dbReference type="Pfam" id="PF05199">
    <property type="entry name" value="GMC_oxred_C"/>
    <property type="match status" value="1"/>
</dbReference>
<feature type="domain" description="Glucose-methanol-choline oxidoreductase N-terminal" evidence="3">
    <location>
        <begin position="262"/>
        <end position="276"/>
    </location>
</feature>
<dbReference type="Gene3D" id="3.30.560.10">
    <property type="entry name" value="Glucose Oxidase, domain 3"/>
    <property type="match status" value="1"/>
</dbReference>
<dbReference type="Proteomes" id="UP000078576">
    <property type="component" value="Unassembled WGS sequence"/>
</dbReference>
<dbReference type="OrthoDB" id="269227at2759"/>
<protein>
    <submittedName>
        <fullName evidence="4">L-sorbose 1-dehydrogenase</fullName>
    </submittedName>
</protein>
<gene>
    <name evidence="4" type="ORF">VP1G_03430</name>
</gene>
<evidence type="ECO:0000259" key="3">
    <source>
        <dbReference type="PROSITE" id="PS00624"/>
    </source>
</evidence>
<dbReference type="SUPFAM" id="SSF54373">
    <property type="entry name" value="FAD-linked reductases, C-terminal domain"/>
    <property type="match status" value="1"/>
</dbReference>
<evidence type="ECO:0000256" key="1">
    <source>
        <dbReference type="ARBA" id="ARBA00010790"/>
    </source>
</evidence>
<keyword evidence="2" id="KW-0285">Flavoprotein</keyword>
<dbReference type="Gene3D" id="3.50.50.60">
    <property type="entry name" value="FAD/NAD(P)-binding domain"/>
    <property type="match status" value="1"/>
</dbReference>
<dbReference type="GO" id="GO:0050660">
    <property type="term" value="F:flavin adenine dinucleotide binding"/>
    <property type="evidence" value="ECO:0007669"/>
    <property type="project" value="InterPro"/>
</dbReference>
<sequence>MAVPDTSFDVVVIGGGTAGLALAARLSENPSVQVAVLEAGEDRTGDPRVSIPAMWPRTLNSDIDWAFKTTEQSALGGRQIDSPAGRALGGTSSINSFIVCPTSKSHIDAWSRLGNPGWDWPAFSAAVSKACLGGSVHLKGPNLDEPENSWLKVWADTIGTLGYPTSNDPFSGKVSGAVMSPETINPATGKRCSSANAYLEPARQRPNLTVISGATVSKILFDKNASSPDDAVAEGVQYTIVEDGETKTAQVKARKEVVLAAGALSSPRLLELSGIGNAALLQDLGIQVIVENPHVGENLQNHLLVGTTFEVQDDSDLPSRDPLNRQEPAVVEAATAAYAKGQGPLATCGTNAYAQLPFPEIETAVGREDVDTLVKNAIDDNAKPNDNNTPAFAAAHADFVRSVLTSPADAPIVYIAANTFVPYDANPKIRPPGRHFSITSILAHPLSHGSVHITTSSPDDPNNGVALDPRFLSHPLDAEVLARSLRYIEQRMAKAEPLAGHLKPQKARFEDVEVAKEYIRRTVRGGNHWVGSCSMMPREMGGVVDAQLRVYGCKNLRVCDASVVPIVSRGNTMAVVYGVAELGAEIIKKDL</sequence>
<accession>A0A194UWG4</accession>
<evidence type="ECO:0000313" key="4">
    <source>
        <dbReference type="EMBL" id="KUI56035.1"/>
    </source>
</evidence>
<dbReference type="PANTHER" id="PTHR11552">
    <property type="entry name" value="GLUCOSE-METHANOL-CHOLINE GMC OXIDOREDUCTASE"/>
    <property type="match status" value="1"/>
</dbReference>
<dbReference type="InterPro" id="IPR012132">
    <property type="entry name" value="GMC_OxRdtase"/>
</dbReference>
<proteinExistence type="inferred from homology"/>
<dbReference type="AlphaFoldDB" id="A0A194UWG4"/>
<dbReference type="SUPFAM" id="SSF51905">
    <property type="entry name" value="FAD/NAD(P)-binding domain"/>
    <property type="match status" value="1"/>
</dbReference>
<evidence type="ECO:0000313" key="5">
    <source>
        <dbReference type="Proteomes" id="UP000078576"/>
    </source>
</evidence>